<keyword evidence="3" id="KW-0472">Membrane</keyword>
<name>I0IBQ3_PHYMF</name>
<dbReference type="Pfam" id="PF01547">
    <property type="entry name" value="SBP_bac_1"/>
    <property type="match status" value="1"/>
</dbReference>
<feature type="transmembrane region" description="Helical" evidence="3">
    <location>
        <begin position="21"/>
        <end position="43"/>
    </location>
</feature>
<dbReference type="Proteomes" id="UP000007881">
    <property type="component" value="Chromosome"/>
</dbReference>
<dbReference type="AlphaFoldDB" id="I0IBQ3"/>
<dbReference type="KEGG" id="phm:PSMK_05320"/>
<keyword evidence="5" id="KW-1185">Reference proteome</keyword>
<dbReference type="OrthoDB" id="179656at2"/>
<dbReference type="GO" id="GO:0042597">
    <property type="term" value="C:periplasmic space"/>
    <property type="evidence" value="ECO:0007669"/>
    <property type="project" value="UniProtKB-SubCell"/>
</dbReference>
<dbReference type="InterPro" id="IPR050490">
    <property type="entry name" value="Bact_solute-bd_prot1"/>
</dbReference>
<dbReference type="EMBL" id="AP012338">
    <property type="protein sequence ID" value="BAM02691.1"/>
    <property type="molecule type" value="Genomic_DNA"/>
</dbReference>
<dbReference type="SUPFAM" id="SSF53850">
    <property type="entry name" value="Periplasmic binding protein-like II"/>
    <property type="match status" value="1"/>
</dbReference>
<accession>I0IBQ3</accession>
<dbReference type="HOGENOM" id="CLU_031285_2_3_0"/>
<comment type="subcellular location">
    <subcellularLocation>
        <location evidence="1">Periplasm</location>
    </subcellularLocation>
</comment>
<dbReference type="PANTHER" id="PTHR43649:SF12">
    <property type="entry name" value="DIACETYLCHITOBIOSE BINDING PROTEIN DASA"/>
    <property type="match status" value="1"/>
</dbReference>
<reference evidence="4 5" key="1">
    <citation type="submission" date="2012-02" db="EMBL/GenBank/DDBJ databases">
        <title>Complete genome sequence of Phycisphaera mikurensis NBRC 102666.</title>
        <authorList>
            <person name="Ankai A."/>
            <person name="Hosoyama A."/>
            <person name="Terui Y."/>
            <person name="Sekine M."/>
            <person name="Fukai R."/>
            <person name="Kato Y."/>
            <person name="Nakamura S."/>
            <person name="Yamada-Narita S."/>
            <person name="Kawakoshi A."/>
            <person name="Fukunaga Y."/>
            <person name="Yamazaki S."/>
            <person name="Fujita N."/>
        </authorList>
    </citation>
    <scope>NUCLEOTIDE SEQUENCE [LARGE SCALE GENOMIC DNA]</scope>
    <source>
        <strain evidence="5">NBRC 102666 / KCTC 22515 / FYK2301M01</strain>
    </source>
</reference>
<evidence type="ECO:0000256" key="2">
    <source>
        <dbReference type="ARBA" id="ARBA00008520"/>
    </source>
</evidence>
<keyword evidence="3" id="KW-1133">Transmembrane helix</keyword>
<dbReference type="RefSeq" id="WP_014435911.1">
    <property type="nucleotide sequence ID" value="NC_017080.1"/>
</dbReference>
<sequence length="495" mass="54198">MAPPPTARSLTRWRPLDTLSVGGWTILVIAALSSVAIAAWPVATRDGLQMWIFAKNHQVLYEPMFAERNLRAAEDPDQEAVVSTLLDGSAMLRRLLAGFWGDTPLPDMVEVETNMMSRFTSGPLESMGFVDLTDRLRAEGLDERINPPSFTPWTTRGRIFGIPHDVHPTALAYRADLFAEAGIDVDAIETWDDFERLTQPLLADDDGDGEPDHYPLAIWYSDIGTIETLLFQADGGYFRPDGTPALDRAANASVVARVVGWCFGEDRIAIDAPKFTFSGNQLKLQGRVACEIMPDWLIGVWKRELPGLGGKFKLMPLPAWEPGGRRISVMGGTMLGFPKRTLRSRGDGSGEPSFEAAWSFAMDLYFDRDYAQRLYESTSIISPLTDLWSESFYHEPDPFFGGQRVGTLLLGLAPDVPARVPSPFIEAARLRMTEVLGAVYRHAEATGAHDAATLEPLAMELLAEAQARLAEEMSRNVFLQAGAAGPAAAAGGAVP</sequence>
<evidence type="ECO:0000313" key="4">
    <source>
        <dbReference type="EMBL" id="BAM02691.1"/>
    </source>
</evidence>
<comment type="similarity">
    <text evidence="2">Belongs to the bacterial solute-binding protein 1 family.</text>
</comment>
<dbReference type="InterPro" id="IPR006059">
    <property type="entry name" value="SBP"/>
</dbReference>
<proteinExistence type="inferred from homology"/>
<keyword evidence="3" id="KW-0812">Transmembrane</keyword>
<dbReference type="eggNOG" id="COG1653">
    <property type="taxonomic scope" value="Bacteria"/>
</dbReference>
<dbReference type="STRING" id="1142394.PSMK_05320"/>
<dbReference type="PANTHER" id="PTHR43649">
    <property type="entry name" value="ARABINOSE-BINDING PROTEIN-RELATED"/>
    <property type="match status" value="1"/>
</dbReference>
<gene>
    <name evidence="4" type="ordered locus">PSMK_05320</name>
</gene>
<protein>
    <submittedName>
        <fullName evidence="4">Putative ABC transporter substrate binding protein</fullName>
    </submittedName>
</protein>
<evidence type="ECO:0000256" key="3">
    <source>
        <dbReference type="SAM" id="Phobius"/>
    </source>
</evidence>
<organism evidence="4 5">
    <name type="scientific">Phycisphaera mikurensis (strain NBRC 102666 / KCTC 22515 / FYK2301M01)</name>
    <dbReference type="NCBI Taxonomy" id="1142394"/>
    <lineage>
        <taxon>Bacteria</taxon>
        <taxon>Pseudomonadati</taxon>
        <taxon>Planctomycetota</taxon>
        <taxon>Phycisphaerae</taxon>
        <taxon>Phycisphaerales</taxon>
        <taxon>Phycisphaeraceae</taxon>
        <taxon>Phycisphaera</taxon>
    </lineage>
</organism>
<evidence type="ECO:0000313" key="5">
    <source>
        <dbReference type="Proteomes" id="UP000007881"/>
    </source>
</evidence>
<dbReference type="Gene3D" id="3.40.190.10">
    <property type="entry name" value="Periplasmic binding protein-like II"/>
    <property type="match status" value="1"/>
</dbReference>
<evidence type="ECO:0000256" key="1">
    <source>
        <dbReference type="ARBA" id="ARBA00004418"/>
    </source>
</evidence>